<feature type="transmembrane region" description="Helical" evidence="1">
    <location>
        <begin position="226"/>
        <end position="247"/>
    </location>
</feature>
<dbReference type="EMBL" id="HBGE01103748">
    <property type="protein sequence ID" value="CAD9185058.1"/>
    <property type="molecule type" value="Transcribed_RNA"/>
</dbReference>
<feature type="transmembrane region" description="Helical" evidence="1">
    <location>
        <begin position="157"/>
        <end position="178"/>
    </location>
</feature>
<feature type="transmembrane region" description="Helical" evidence="1">
    <location>
        <begin position="90"/>
        <end position="109"/>
    </location>
</feature>
<evidence type="ECO:0000313" key="2">
    <source>
        <dbReference type="EMBL" id="CAD9185058.1"/>
    </source>
</evidence>
<evidence type="ECO:0008006" key="3">
    <source>
        <dbReference type="Google" id="ProtNLM"/>
    </source>
</evidence>
<feature type="transmembrane region" description="Helical" evidence="1">
    <location>
        <begin position="49"/>
        <end position="70"/>
    </location>
</feature>
<accession>A0A7S1S7H4</accession>
<sequence>MAQAQPLIPKSGHFDTDTFLCCALPTDAQAVSSAFVNDRLLRLRSMSKMNFALAIGCLVYIGVNVVSFIINTLSEETMDKYKLDLPFHLVEFWATFFFSLVEAYIIVFSPRSLGEIYARPAFLKFIIFFNVVSSFVPACLVTFSLEIFEVPGHNLEYVNELALAFLDAVMAMQLSYVARRQPSLHEAQTAAAGTLWTAVAIGVPLLLAVAQILIYNLMSGDSGEVWAHYLEFTFAIGSATVSFLFCMDNKFLVDQLQATMIREWCNAPSSAPSKLQLQCSGCVVSP</sequence>
<name>A0A7S1S7H4_ALECA</name>
<gene>
    <name evidence="2" type="ORF">ACAT0790_LOCUS61832</name>
</gene>
<protein>
    <recommendedName>
        <fullName evidence="3">Transmembrane protein</fullName>
    </recommendedName>
</protein>
<reference evidence="2" key="1">
    <citation type="submission" date="2021-01" db="EMBL/GenBank/DDBJ databases">
        <authorList>
            <person name="Corre E."/>
            <person name="Pelletier E."/>
            <person name="Niang G."/>
            <person name="Scheremetjew M."/>
            <person name="Finn R."/>
            <person name="Kale V."/>
            <person name="Holt S."/>
            <person name="Cochrane G."/>
            <person name="Meng A."/>
            <person name="Brown T."/>
            <person name="Cohen L."/>
        </authorList>
    </citation>
    <scope>NUCLEOTIDE SEQUENCE</scope>
    <source>
        <strain evidence="2">OF101</strain>
    </source>
</reference>
<feature type="transmembrane region" description="Helical" evidence="1">
    <location>
        <begin position="190"/>
        <end position="214"/>
    </location>
</feature>
<evidence type="ECO:0000256" key="1">
    <source>
        <dbReference type="SAM" id="Phobius"/>
    </source>
</evidence>
<feature type="transmembrane region" description="Helical" evidence="1">
    <location>
        <begin position="121"/>
        <end position="145"/>
    </location>
</feature>
<keyword evidence="1" id="KW-0812">Transmembrane</keyword>
<dbReference type="AlphaFoldDB" id="A0A7S1S7H4"/>
<organism evidence="2">
    <name type="scientific">Alexandrium catenella</name>
    <name type="common">Red tide dinoflagellate</name>
    <name type="synonym">Gonyaulax catenella</name>
    <dbReference type="NCBI Taxonomy" id="2925"/>
    <lineage>
        <taxon>Eukaryota</taxon>
        <taxon>Sar</taxon>
        <taxon>Alveolata</taxon>
        <taxon>Dinophyceae</taxon>
        <taxon>Gonyaulacales</taxon>
        <taxon>Pyrocystaceae</taxon>
        <taxon>Alexandrium</taxon>
    </lineage>
</organism>
<proteinExistence type="predicted"/>
<keyword evidence="1" id="KW-1133">Transmembrane helix</keyword>
<keyword evidence="1" id="KW-0472">Membrane</keyword>